<evidence type="ECO:0000256" key="2">
    <source>
        <dbReference type="ARBA" id="ARBA00022801"/>
    </source>
</evidence>
<reference evidence="4 5" key="1">
    <citation type="submission" date="2019-08" db="EMBL/GenBank/DDBJ databases">
        <title>Hyperibacter terrae gen. nov., sp. nov. and Hyperibacter viscosus sp. nov., two new members in the family Rhodospirillaceae isolated from the rhizosphere of Hypericum perforatum.</title>
        <authorList>
            <person name="Noviana Z."/>
        </authorList>
    </citation>
    <scope>NUCLEOTIDE SEQUENCE [LARGE SCALE GENOMIC DNA]</scope>
    <source>
        <strain evidence="4 5">R5913</strain>
    </source>
</reference>
<feature type="domain" description="HIRAN" evidence="3">
    <location>
        <begin position="82"/>
        <end position="123"/>
    </location>
</feature>
<evidence type="ECO:0000313" key="4">
    <source>
        <dbReference type="EMBL" id="QEX18527.1"/>
    </source>
</evidence>
<dbReference type="AlphaFoldDB" id="A0A5J6MMY9"/>
<dbReference type="GO" id="GO:0008270">
    <property type="term" value="F:zinc ion binding"/>
    <property type="evidence" value="ECO:0007669"/>
    <property type="project" value="InterPro"/>
</dbReference>
<evidence type="ECO:0000259" key="3">
    <source>
        <dbReference type="Pfam" id="PF08797"/>
    </source>
</evidence>
<evidence type="ECO:0000256" key="1">
    <source>
        <dbReference type="ARBA" id="ARBA00022723"/>
    </source>
</evidence>
<accession>A0A5J6MMY9</accession>
<name>A0A5J6MMY9_9PROT</name>
<sequence length="162" mass="17502">MAVVILLAGVAAITVLVIYLRRGQRRDAEAMAASAWTSGAAGWQPGEQTQWREFGEGWRTFLSPVVGESFRNPDGTARQDILTRCRIGEDAILEPEPGNRHDSEAVKVLRAATGEQIGYLPRGHDLFDAADEGRAKAVIHALHGGTMGKESRGAVLQIGVRD</sequence>
<keyword evidence="2" id="KW-0378">Hydrolase</keyword>
<dbReference type="EMBL" id="CP042906">
    <property type="protein sequence ID" value="QEX18527.1"/>
    <property type="molecule type" value="Genomic_DNA"/>
</dbReference>
<organism evidence="4 5">
    <name type="scientific">Hypericibacter terrae</name>
    <dbReference type="NCBI Taxonomy" id="2602015"/>
    <lineage>
        <taxon>Bacteria</taxon>
        <taxon>Pseudomonadati</taxon>
        <taxon>Pseudomonadota</taxon>
        <taxon>Alphaproteobacteria</taxon>
        <taxon>Rhodospirillales</taxon>
        <taxon>Dongiaceae</taxon>
        <taxon>Hypericibacter</taxon>
    </lineage>
</organism>
<dbReference type="RefSeq" id="WP_151178677.1">
    <property type="nucleotide sequence ID" value="NZ_CP042906.1"/>
</dbReference>
<evidence type="ECO:0000313" key="5">
    <source>
        <dbReference type="Proteomes" id="UP000326202"/>
    </source>
</evidence>
<keyword evidence="5" id="KW-1185">Reference proteome</keyword>
<protein>
    <recommendedName>
        <fullName evidence="3">HIRAN domain-containing protein</fullName>
    </recommendedName>
</protein>
<keyword evidence="1" id="KW-0479">Metal-binding</keyword>
<dbReference type="InterPro" id="IPR014905">
    <property type="entry name" value="HIRAN"/>
</dbReference>
<dbReference type="GO" id="GO:0016818">
    <property type="term" value="F:hydrolase activity, acting on acid anhydrides, in phosphorus-containing anhydrides"/>
    <property type="evidence" value="ECO:0007669"/>
    <property type="project" value="InterPro"/>
</dbReference>
<dbReference type="Pfam" id="PF08797">
    <property type="entry name" value="HIRAN"/>
    <property type="match status" value="1"/>
</dbReference>
<dbReference type="GO" id="GO:0003676">
    <property type="term" value="F:nucleic acid binding"/>
    <property type="evidence" value="ECO:0007669"/>
    <property type="project" value="InterPro"/>
</dbReference>
<gene>
    <name evidence="4" type="ORF">FRZ44_38340</name>
</gene>
<dbReference type="OrthoDB" id="8446608at2"/>
<dbReference type="Proteomes" id="UP000326202">
    <property type="component" value="Chromosome"/>
</dbReference>
<proteinExistence type="predicted"/>
<dbReference type="KEGG" id="htq:FRZ44_38340"/>
<dbReference type="Gene3D" id="3.30.70.2330">
    <property type="match status" value="1"/>
</dbReference>